<evidence type="ECO:0000256" key="1">
    <source>
        <dbReference type="SAM" id="SignalP"/>
    </source>
</evidence>
<evidence type="ECO:0000313" key="2">
    <source>
        <dbReference type="EMBL" id="CAL1360007.1"/>
    </source>
</evidence>
<proteinExistence type="predicted"/>
<evidence type="ECO:0000313" key="3">
    <source>
        <dbReference type="Proteomes" id="UP001497516"/>
    </source>
</evidence>
<organism evidence="2 3">
    <name type="scientific">Linum trigynum</name>
    <dbReference type="NCBI Taxonomy" id="586398"/>
    <lineage>
        <taxon>Eukaryota</taxon>
        <taxon>Viridiplantae</taxon>
        <taxon>Streptophyta</taxon>
        <taxon>Embryophyta</taxon>
        <taxon>Tracheophyta</taxon>
        <taxon>Spermatophyta</taxon>
        <taxon>Magnoliopsida</taxon>
        <taxon>eudicotyledons</taxon>
        <taxon>Gunneridae</taxon>
        <taxon>Pentapetalae</taxon>
        <taxon>rosids</taxon>
        <taxon>fabids</taxon>
        <taxon>Malpighiales</taxon>
        <taxon>Linaceae</taxon>
        <taxon>Linum</taxon>
    </lineage>
</organism>
<sequence>MRGALSSLLVLCSLIDRWLTRMIVAIFTACLNNQEADWFRSKPSDRFPRKGWAIITNLSRDDRNRLAFTDPATKRDLCEMRRRSAGWLRLKRKRKHLVAFDEINSTQKCVVRSLPYGEKYHELASRFRPAIMTQHRGLQEDADGQLDSSVDANPDPARLNRYGVVGSGFFPDFPRRLGGRGGSLI</sequence>
<name>A0AAV2CU84_9ROSI</name>
<dbReference type="Proteomes" id="UP001497516">
    <property type="component" value="Chromosome 10"/>
</dbReference>
<dbReference type="EMBL" id="OZ034814">
    <property type="protein sequence ID" value="CAL1360007.1"/>
    <property type="molecule type" value="Genomic_DNA"/>
</dbReference>
<keyword evidence="1" id="KW-0732">Signal</keyword>
<feature type="signal peptide" evidence="1">
    <location>
        <begin position="1"/>
        <end position="20"/>
    </location>
</feature>
<dbReference type="AlphaFoldDB" id="A0AAV2CU84"/>
<protein>
    <submittedName>
        <fullName evidence="2">Uncharacterized protein</fullName>
    </submittedName>
</protein>
<keyword evidence="3" id="KW-1185">Reference proteome</keyword>
<feature type="chain" id="PRO_5043931797" evidence="1">
    <location>
        <begin position="21"/>
        <end position="185"/>
    </location>
</feature>
<accession>A0AAV2CU84</accession>
<gene>
    <name evidence="2" type="ORF">LTRI10_LOCUS7468</name>
</gene>
<reference evidence="2 3" key="1">
    <citation type="submission" date="2024-04" db="EMBL/GenBank/DDBJ databases">
        <authorList>
            <person name="Fracassetti M."/>
        </authorList>
    </citation>
    <scope>NUCLEOTIDE SEQUENCE [LARGE SCALE GENOMIC DNA]</scope>
</reference>